<protein>
    <submittedName>
        <fullName evidence="1">Uncharacterized protein</fullName>
    </submittedName>
</protein>
<dbReference type="RefSeq" id="XP_001597161.1">
    <property type="nucleotide sequence ID" value="XM_001597111.1"/>
</dbReference>
<dbReference type="GeneID" id="5494086"/>
<organism evidence="1 2">
    <name type="scientific">Sclerotinia sclerotiorum (strain ATCC 18683 / 1980 / Ss-1)</name>
    <name type="common">White mold</name>
    <name type="synonym">Whetzelinia sclerotiorum</name>
    <dbReference type="NCBI Taxonomy" id="665079"/>
    <lineage>
        <taxon>Eukaryota</taxon>
        <taxon>Fungi</taxon>
        <taxon>Dikarya</taxon>
        <taxon>Ascomycota</taxon>
        <taxon>Pezizomycotina</taxon>
        <taxon>Leotiomycetes</taxon>
        <taxon>Helotiales</taxon>
        <taxon>Sclerotiniaceae</taxon>
        <taxon>Sclerotinia</taxon>
    </lineage>
</organism>
<reference evidence="2" key="1">
    <citation type="journal article" date="2011" name="PLoS Genet.">
        <title>Genomic analysis of the necrotrophic fungal pathogens Sclerotinia sclerotiorum and Botrytis cinerea.</title>
        <authorList>
            <person name="Amselem J."/>
            <person name="Cuomo C.A."/>
            <person name="van Kan J.A."/>
            <person name="Viaud M."/>
            <person name="Benito E.P."/>
            <person name="Couloux A."/>
            <person name="Coutinho P.M."/>
            <person name="de Vries R.P."/>
            <person name="Dyer P.S."/>
            <person name="Fillinger S."/>
            <person name="Fournier E."/>
            <person name="Gout L."/>
            <person name="Hahn M."/>
            <person name="Kohn L."/>
            <person name="Lapalu N."/>
            <person name="Plummer K.M."/>
            <person name="Pradier J.M."/>
            <person name="Quevillon E."/>
            <person name="Sharon A."/>
            <person name="Simon A."/>
            <person name="ten Have A."/>
            <person name="Tudzynski B."/>
            <person name="Tudzynski P."/>
            <person name="Wincker P."/>
            <person name="Andrew M."/>
            <person name="Anthouard V."/>
            <person name="Beever R.E."/>
            <person name="Beffa R."/>
            <person name="Benoit I."/>
            <person name="Bouzid O."/>
            <person name="Brault B."/>
            <person name="Chen Z."/>
            <person name="Choquer M."/>
            <person name="Collemare J."/>
            <person name="Cotton P."/>
            <person name="Danchin E.G."/>
            <person name="Da Silva C."/>
            <person name="Gautier A."/>
            <person name="Giraud C."/>
            <person name="Giraud T."/>
            <person name="Gonzalez C."/>
            <person name="Grossetete S."/>
            <person name="Guldener U."/>
            <person name="Henrissat B."/>
            <person name="Howlett B.J."/>
            <person name="Kodira C."/>
            <person name="Kretschmer M."/>
            <person name="Lappartient A."/>
            <person name="Leroch M."/>
            <person name="Levis C."/>
            <person name="Mauceli E."/>
            <person name="Neuveglise C."/>
            <person name="Oeser B."/>
            <person name="Pearson M."/>
            <person name="Poulain J."/>
            <person name="Poussereau N."/>
            <person name="Quesneville H."/>
            <person name="Rascle C."/>
            <person name="Schumacher J."/>
            <person name="Segurens B."/>
            <person name="Sexton A."/>
            <person name="Silva E."/>
            <person name="Sirven C."/>
            <person name="Soanes D.M."/>
            <person name="Talbot N.J."/>
            <person name="Templeton M."/>
            <person name="Yandava C."/>
            <person name="Yarden O."/>
            <person name="Zeng Q."/>
            <person name="Rollins J.A."/>
            <person name="Lebrun M.H."/>
            <person name="Dickman M."/>
        </authorList>
    </citation>
    <scope>NUCLEOTIDE SEQUENCE [LARGE SCALE GENOMIC DNA]</scope>
    <source>
        <strain evidence="2">ATCC 18683 / 1980 / Ss-1</strain>
    </source>
</reference>
<dbReference type="InParanoid" id="A7E7S7"/>
<accession>A7E7S7</accession>
<keyword evidence="2" id="KW-1185">Reference proteome</keyword>
<gene>
    <name evidence="1" type="ORF">SS1G_01355</name>
</gene>
<dbReference type="Proteomes" id="UP000001312">
    <property type="component" value="Unassembled WGS sequence"/>
</dbReference>
<evidence type="ECO:0000313" key="1">
    <source>
        <dbReference type="EMBL" id="EDN96429.1"/>
    </source>
</evidence>
<evidence type="ECO:0000313" key="2">
    <source>
        <dbReference type="Proteomes" id="UP000001312"/>
    </source>
</evidence>
<name>A7E7S7_SCLS1</name>
<dbReference type="KEGG" id="ssl:SS1G_01355"/>
<dbReference type="AlphaFoldDB" id="A7E7S7"/>
<sequence length="68" mass="7637">MGLIRATGMADSTRAWTVEVQESSILFRVHDIWDEHHSLECFPYKVNGQTSISLSSNSVERVKITALS</sequence>
<proteinExistence type="predicted"/>
<dbReference type="EMBL" id="CH476622">
    <property type="protein sequence ID" value="EDN96429.1"/>
    <property type="molecule type" value="Genomic_DNA"/>
</dbReference>
<dbReference type="HOGENOM" id="CLU_2795486_0_0_1"/>